<dbReference type="EMBL" id="JACHIT010000003">
    <property type="protein sequence ID" value="MBB5918965.1"/>
    <property type="molecule type" value="Genomic_DNA"/>
</dbReference>
<organism evidence="1 2">
    <name type="scientific">Nocardia transvalensis</name>
    <dbReference type="NCBI Taxonomy" id="37333"/>
    <lineage>
        <taxon>Bacteria</taxon>
        <taxon>Bacillati</taxon>
        <taxon>Actinomycetota</taxon>
        <taxon>Actinomycetes</taxon>
        <taxon>Mycobacteriales</taxon>
        <taxon>Nocardiaceae</taxon>
        <taxon>Nocardia</taxon>
    </lineage>
</organism>
<evidence type="ECO:0000313" key="1">
    <source>
        <dbReference type="EMBL" id="MBB5918965.1"/>
    </source>
</evidence>
<reference evidence="1 2" key="1">
    <citation type="submission" date="2020-08" db="EMBL/GenBank/DDBJ databases">
        <title>Sequencing the genomes of 1000 actinobacteria strains.</title>
        <authorList>
            <person name="Klenk H.-P."/>
        </authorList>
    </citation>
    <scope>NUCLEOTIDE SEQUENCE [LARGE SCALE GENOMIC DNA]</scope>
    <source>
        <strain evidence="1 2">DSM 43582</strain>
    </source>
</reference>
<name>A0A7W9PMM6_9NOCA</name>
<gene>
    <name evidence="1" type="ORF">BJY24_007898</name>
</gene>
<dbReference type="AlphaFoldDB" id="A0A7W9PMM6"/>
<keyword evidence="2" id="KW-1185">Reference proteome</keyword>
<sequence length="65" mass="7338">MAFTVQTAEDPTAVIEFSDNDRFTIRASGVLEVESRNYGTRIYAPGFWQLVNCGNHSELLRKVES</sequence>
<evidence type="ECO:0000313" key="2">
    <source>
        <dbReference type="Proteomes" id="UP000540412"/>
    </source>
</evidence>
<comment type="caution">
    <text evidence="1">The sequence shown here is derived from an EMBL/GenBank/DDBJ whole genome shotgun (WGS) entry which is preliminary data.</text>
</comment>
<proteinExistence type="predicted"/>
<protein>
    <submittedName>
        <fullName evidence="1">Uncharacterized protein</fullName>
    </submittedName>
</protein>
<dbReference type="RefSeq" id="WP_040751697.1">
    <property type="nucleotide sequence ID" value="NZ_JACHIT010000003.1"/>
</dbReference>
<accession>A0A7W9PMM6</accession>
<dbReference type="Proteomes" id="UP000540412">
    <property type="component" value="Unassembled WGS sequence"/>
</dbReference>